<evidence type="ECO:0000259" key="9">
    <source>
        <dbReference type="PROSITE" id="PS50045"/>
    </source>
</evidence>
<dbReference type="AlphaFoldDB" id="A0A7V3YLW9"/>
<evidence type="ECO:0000259" key="10">
    <source>
        <dbReference type="PROSITE" id="PS50110"/>
    </source>
</evidence>
<dbReference type="PROSITE" id="PS00676">
    <property type="entry name" value="SIGMA54_INTERACT_2"/>
    <property type="match status" value="1"/>
</dbReference>
<dbReference type="Pfam" id="PF00072">
    <property type="entry name" value="Response_reg"/>
    <property type="match status" value="1"/>
</dbReference>
<dbReference type="Pfam" id="PF00158">
    <property type="entry name" value="Sigma54_activat"/>
    <property type="match status" value="1"/>
</dbReference>
<protein>
    <submittedName>
        <fullName evidence="11">Sigma-54-dependent Fis family transcriptional regulator</fullName>
    </submittedName>
</protein>
<dbReference type="InterPro" id="IPR058031">
    <property type="entry name" value="AAA_lid_NorR"/>
</dbReference>
<organism evidence="11">
    <name type="scientific">Candidatus Caldatribacterium californiense</name>
    <dbReference type="NCBI Taxonomy" id="1454726"/>
    <lineage>
        <taxon>Bacteria</taxon>
        <taxon>Pseudomonadati</taxon>
        <taxon>Atribacterota</taxon>
        <taxon>Atribacteria</taxon>
        <taxon>Atribacterales</taxon>
        <taxon>Candidatus Caldatribacteriaceae</taxon>
        <taxon>Candidatus Caldatribacterium</taxon>
    </lineage>
</organism>
<reference evidence="11" key="1">
    <citation type="journal article" date="2020" name="mSystems">
        <title>Genome- and Community-Level Interaction Insights into Carbon Utilization and Element Cycling Functions of Hydrothermarchaeota in Hydrothermal Sediment.</title>
        <authorList>
            <person name="Zhou Z."/>
            <person name="Liu Y."/>
            <person name="Xu W."/>
            <person name="Pan J."/>
            <person name="Luo Z.H."/>
            <person name="Li M."/>
        </authorList>
    </citation>
    <scope>NUCLEOTIDE SEQUENCE [LARGE SCALE GENOMIC DNA]</scope>
    <source>
        <strain evidence="11">SpSt-716</strain>
    </source>
</reference>
<keyword evidence="2" id="KW-0547">Nucleotide-binding</keyword>
<dbReference type="GO" id="GO:0043565">
    <property type="term" value="F:sequence-specific DNA binding"/>
    <property type="evidence" value="ECO:0007669"/>
    <property type="project" value="InterPro"/>
</dbReference>
<dbReference type="EMBL" id="DTEN01000216">
    <property type="protein sequence ID" value="HGI75102.1"/>
    <property type="molecule type" value="Genomic_DNA"/>
</dbReference>
<dbReference type="PROSITE" id="PS50110">
    <property type="entry name" value="RESPONSE_REGULATORY"/>
    <property type="match status" value="1"/>
</dbReference>
<dbReference type="InterPro" id="IPR025944">
    <property type="entry name" value="Sigma_54_int_dom_CS"/>
</dbReference>
<keyword evidence="3" id="KW-0067">ATP-binding</keyword>
<evidence type="ECO:0000256" key="4">
    <source>
        <dbReference type="ARBA" id="ARBA00023012"/>
    </source>
</evidence>
<dbReference type="GO" id="GO:0006355">
    <property type="term" value="P:regulation of DNA-templated transcription"/>
    <property type="evidence" value="ECO:0007669"/>
    <property type="project" value="InterPro"/>
</dbReference>
<evidence type="ECO:0000256" key="6">
    <source>
        <dbReference type="ARBA" id="ARBA00023125"/>
    </source>
</evidence>
<dbReference type="SUPFAM" id="SSF52540">
    <property type="entry name" value="P-loop containing nucleoside triphosphate hydrolases"/>
    <property type="match status" value="1"/>
</dbReference>
<keyword evidence="1 8" id="KW-0597">Phosphoprotein</keyword>
<dbReference type="Pfam" id="PF25601">
    <property type="entry name" value="AAA_lid_14"/>
    <property type="match status" value="1"/>
</dbReference>
<dbReference type="CDD" id="cd00009">
    <property type="entry name" value="AAA"/>
    <property type="match status" value="1"/>
</dbReference>
<dbReference type="GO" id="GO:0005524">
    <property type="term" value="F:ATP binding"/>
    <property type="evidence" value="ECO:0007669"/>
    <property type="project" value="UniProtKB-KW"/>
</dbReference>
<dbReference type="SUPFAM" id="SSF52172">
    <property type="entry name" value="CheY-like"/>
    <property type="match status" value="1"/>
</dbReference>
<gene>
    <name evidence="11" type="ORF">ENU96_05435</name>
</gene>
<keyword evidence="7" id="KW-0804">Transcription</keyword>
<feature type="domain" description="Response regulatory" evidence="10">
    <location>
        <begin position="5"/>
        <end position="119"/>
    </location>
</feature>
<comment type="caution">
    <text evidence="11">The sequence shown here is derived from an EMBL/GenBank/DDBJ whole genome shotgun (WGS) entry which is preliminary data.</text>
</comment>
<dbReference type="Gene3D" id="3.40.50.2300">
    <property type="match status" value="1"/>
</dbReference>
<evidence type="ECO:0000256" key="3">
    <source>
        <dbReference type="ARBA" id="ARBA00022840"/>
    </source>
</evidence>
<dbReference type="PANTHER" id="PTHR32071">
    <property type="entry name" value="TRANSCRIPTIONAL REGULATORY PROTEIN"/>
    <property type="match status" value="1"/>
</dbReference>
<sequence>MPVFRVLVADDERLMAEMLEEMLKADGMLVEKAYTGKEALEKFRSLDFDLVLLDLRMPEMNGLDVLQEMKKEDPTIPVIVITAYGSVDNAVEALKVGAYDFITKPFKLEELRNAIARALEVEQLRREKEYLLSEIQEEFHFEGVIGESPKMKEVMRVAQLVAKTDATVLICGESGTGKELLARSIHYQSNRRDKPFVVVNCGAITETLLESELFGHEKGAFTGAYTRKPGKFELADGGTIFLDEIGEMSPAMQVKLLRVLQEKTFERVGGTTPITVDVRIIAATNRDLKKAVREGTFREDLYYRLNVIPIYLPPLRERKEDLPLLCDFLIARHCRKLHKKIRGISPQAMRVLRKYHWPGNIRELDNVLERAIILTQDDVIGIDDLQIFEAPKPERWKTLKEVEEEYIAQVLEAFAFDLEKAAAVLDIPPEELKEKATRLSLKSPEGSPTGTR</sequence>
<dbReference type="InterPro" id="IPR027417">
    <property type="entry name" value="P-loop_NTPase"/>
</dbReference>
<dbReference type="InterPro" id="IPR025943">
    <property type="entry name" value="Sigma_54_int_dom_ATP-bd_2"/>
</dbReference>
<evidence type="ECO:0000313" key="11">
    <source>
        <dbReference type="EMBL" id="HGI75102.1"/>
    </source>
</evidence>
<feature type="modified residue" description="4-aspartylphosphate" evidence="8">
    <location>
        <position position="54"/>
    </location>
</feature>
<dbReference type="InterPro" id="IPR002078">
    <property type="entry name" value="Sigma_54_int"/>
</dbReference>
<keyword evidence="5" id="KW-0805">Transcription regulation</keyword>
<dbReference type="SMART" id="SM00382">
    <property type="entry name" value="AAA"/>
    <property type="match status" value="1"/>
</dbReference>
<dbReference type="FunFam" id="3.40.50.300:FF:000006">
    <property type="entry name" value="DNA-binding transcriptional regulator NtrC"/>
    <property type="match status" value="1"/>
</dbReference>
<dbReference type="PROSITE" id="PS00688">
    <property type="entry name" value="SIGMA54_INTERACT_3"/>
    <property type="match status" value="1"/>
</dbReference>
<dbReference type="InterPro" id="IPR003593">
    <property type="entry name" value="AAA+_ATPase"/>
</dbReference>
<dbReference type="PANTHER" id="PTHR32071:SF113">
    <property type="entry name" value="ALGINATE BIOSYNTHESIS TRANSCRIPTIONAL REGULATORY PROTEIN ALGB"/>
    <property type="match status" value="1"/>
</dbReference>
<dbReference type="InterPro" id="IPR025662">
    <property type="entry name" value="Sigma_54_int_dom_ATP-bd_1"/>
</dbReference>
<keyword evidence="6" id="KW-0238">DNA-binding</keyword>
<dbReference type="SMART" id="SM00448">
    <property type="entry name" value="REC"/>
    <property type="match status" value="1"/>
</dbReference>
<dbReference type="PROSITE" id="PS00675">
    <property type="entry name" value="SIGMA54_INTERACT_1"/>
    <property type="match status" value="1"/>
</dbReference>
<name>A0A7V3YLW9_9BACT</name>
<dbReference type="GO" id="GO:0000160">
    <property type="term" value="P:phosphorelay signal transduction system"/>
    <property type="evidence" value="ECO:0007669"/>
    <property type="project" value="UniProtKB-KW"/>
</dbReference>
<dbReference type="Gene3D" id="3.40.50.300">
    <property type="entry name" value="P-loop containing nucleotide triphosphate hydrolases"/>
    <property type="match status" value="1"/>
</dbReference>
<dbReference type="Gene3D" id="1.10.10.60">
    <property type="entry name" value="Homeodomain-like"/>
    <property type="match status" value="1"/>
</dbReference>
<dbReference type="InterPro" id="IPR011006">
    <property type="entry name" value="CheY-like_superfamily"/>
</dbReference>
<dbReference type="Gene3D" id="1.10.8.60">
    <property type="match status" value="1"/>
</dbReference>
<evidence type="ECO:0000256" key="1">
    <source>
        <dbReference type="ARBA" id="ARBA00022553"/>
    </source>
</evidence>
<evidence type="ECO:0000256" key="5">
    <source>
        <dbReference type="ARBA" id="ARBA00023015"/>
    </source>
</evidence>
<evidence type="ECO:0000256" key="2">
    <source>
        <dbReference type="ARBA" id="ARBA00022741"/>
    </source>
</evidence>
<evidence type="ECO:0000256" key="7">
    <source>
        <dbReference type="ARBA" id="ARBA00023163"/>
    </source>
</evidence>
<proteinExistence type="predicted"/>
<evidence type="ECO:0000256" key="8">
    <source>
        <dbReference type="PROSITE-ProRule" id="PRU00169"/>
    </source>
</evidence>
<accession>A0A7V3YLW9</accession>
<keyword evidence="4" id="KW-0902">Two-component regulatory system</keyword>
<dbReference type="PROSITE" id="PS50045">
    <property type="entry name" value="SIGMA54_INTERACT_4"/>
    <property type="match status" value="1"/>
</dbReference>
<feature type="domain" description="Sigma-54 factor interaction" evidence="9">
    <location>
        <begin position="144"/>
        <end position="373"/>
    </location>
</feature>
<dbReference type="FunFam" id="3.40.50.2300:FF:000018">
    <property type="entry name" value="DNA-binding transcriptional regulator NtrC"/>
    <property type="match status" value="1"/>
</dbReference>
<dbReference type="InterPro" id="IPR001789">
    <property type="entry name" value="Sig_transdc_resp-reg_receiver"/>
</dbReference>